<dbReference type="KEGG" id="kki:KKKWG1_2225"/>
<proteinExistence type="predicted"/>
<accession>A0AAX2J0J6</accession>
<sequence>MYEVNRSVFIVIPQEPFWAWLNDLPDMDLDGMTLADLQEDANSYLIRPCDNADEVWDEIEERVEEIFAAELADWCTDESEWPDLLPEIFQEWFAIELSSIVTDLSSEPLQREAFEDIVLS</sequence>
<protein>
    <recommendedName>
        <fullName evidence="3">VacJ</fullName>
    </recommendedName>
</protein>
<dbReference type="GeneID" id="93261489"/>
<gene>
    <name evidence="1" type="ORF">NCTC10529_00160</name>
</gene>
<evidence type="ECO:0008006" key="3">
    <source>
        <dbReference type="Google" id="ProtNLM"/>
    </source>
</evidence>
<dbReference type="RefSeq" id="WP_003787119.1">
    <property type="nucleotide sequence ID" value="NZ_CP045141.1"/>
</dbReference>
<dbReference type="EMBL" id="LS483426">
    <property type="protein sequence ID" value="SQH24016.1"/>
    <property type="molecule type" value="Genomic_DNA"/>
</dbReference>
<evidence type="ECO:0000313" key="2">
    <source>
        <dbReference type="Proteomes" id="UP000248598"/>
    </source>
</evidence>
<dbReference type="Proteomes" id="UP000248598">
    <property type="component" value="Chromosome 1"/>
</dbReference>
<reference evidence="1 2" key="1">
    <citation type="submission" date="2018-06" db="EMBL/GenBank/DDBJ databases">
        <authorList>
            <consortium name="Pathogen Informatics"/>
            <person name="Doyle S."/>
        </authorList>
    </citation>
    <scope>NUCLEOTIDE SEQUENCE [LARGE SCALE GENOMIC DNA]</scope>
    <source>
        <strain evidence="1 2">NCTC10529</strain>
    </source>
</reference>
<organism evidence="1 2">
    <name type="scientific">Kingella kingae</name>
    <dbReference type="NCBI Taxonomy" id="504"/>
    <lineage>
        <taxon>Bacteria</taxon>
        <taxon>Pseudomonadati</taxon>
        <taxon>Pseudomonadota</taxon>
        <taxon>Betaproteobacteria</taxon>
        <taxon>Neisseriales</taxon>
        <taxon>Neisseriaceae</taxon>
        <taxon>Kingella</taxon>
    </lineage>
</organism>
<dbReference type="AlphaFoldDB" id="A0AAX2J0J6"/>
<evidence type="ECO:0000313" key="1">
    <source>
        <dbReference type="EMBL" id="SQH24016.1"/>
    </source>
</evidence>
<name>A0AAX2J0J6_KINKI</name>